<protein>
    <submittedName>
        <fullName evidence="2">Uncharacterized protein</fullName>
    </submittedName>
</protein>
<evidence type="ECO:0000313" key="2">
    <source>
        <dbReference type="EMBL" id="CAG9327235.1"/>
    </source>
</evidence>
<dbReference type="AlphaFoldDB" id="A0AAU9JK18"/>
<name>A0AAU9JK18_9CILI</name>
<evidence type="ECO:0000313" key="3">
    <source>
        <dbReference type="Proteomes" id="UP001162131"/>
    </source>
</evidence>
<reference evidence="2" key="1">
    <citation type="submission" date="2021-09" db="EMBL/GenBank/DDBJ databases">
        <authorList>
            <consortium name="AG Swart"/>
            <person name="Singh M."/>
            <person name="Singh A."/>
            <person name="Seah K."/>
            <person name="Emmerich C."/>
        </authorList>
    </citation>
    <scope>NUCLEOTIDE SEQUENCE</scope>
    <source>
        <strain evidence="2">ATCC30299</strain>
    </source>
</reference>
<evidence type="ECO:0000256" key="1">
    <source>
        <dbReference type="SAM" id="Phobius"/>
    </source>
</evidence>
<accession>A0AAU9JK18</accession>
<keyword evidence="3" id="KW-1185">Reference proteome</keyword>
<dbReference type="EMBL" id="CAJZBQ010000043">
    <property type="protein sequence ID" value="CAG9327235.1"/>
    <property type="molecule type" value="Genomic_DNA"/>
</dbReference>
<keyword evidence="1" id="KW-0472">Membrane</keyword>
<dbReference type="Proteomes" id="UP001162131">
    <property type="component" value="Unassembled WGS sequence"/>
</dbReference>
<sequence>MKITNFNKGVYLRIIVLINSNSACWCITIELLNSRLNPSTKRGEISKAWIIIIVCVPKWVLRDTSPS</sequence>
<keyword evidence="1" id="KW-0812">Transmembrane</keyword>
<gene>
    <name evidence="2" type="ORF">BSTOLATCC_MIC43275</name>
</gene>
<proteinExistence type="predicted"/>
<keyword evidence="1" id="KW-1133">Transmembrane helix</keyword>
<feature type="transmembrane region" description="Helical" evidence="1">
    <location>
        <begin position="12"/>
        <end position="32"/>
    </location>
</feature>
<organism evidence="2 3">
    <name type="scientific">Blepharisma stoltei</name>
    <dbReference type="NCBI Taxonomy" id="1481888"/>
    <lineage>
        <taxon>Eukaryota</taxon>
        <taxon>Sar</taxon>
        <taxon>Alveolata</taxon>
        <taxon>Ciliophora</taxon>
        <taxon>Postciliodesmatophora</taxon>
        <taxon>Heterotrichea</taxon>
        <taxon>Heterotrichida</taxon>
        <taxon>Blepharismidae</taxon>
        <taxon>Blepharisma</taxon>
    </lineage>
</organism>
<comment type="caution">
    <text evidence="2">The sequence shown here is derived from an EMBL/GenBank/DDBJ whole genome shotgun (WGS) entry which is preliminary data.</text>
</comment>